<evidence type="ECO:0000313" key="4">
    <source>
        <dbReference type="Proteomes" id="UP000034917"/>
    </source>
</evidence>
<dbReference type="Pfam" id="PF00963">
    <property type="entry name" value="Cohesin"/>
    <property type="match status" value="1"/>
</dbReference>
<evidence type="ECO:0000256" key="1">
    <source>
        <dbReference type="SAM" id="Phobius"/>
    </source>
</evidence>
<keyword evidence="1" id="KW-0472">Membrane</keyword>
<keyword evidence="1" id="KW-0812">Transmembrane</keyword>
<dbReference type="EMBL" id="LBSV01000015">
    <property type="protein sequence ID" value="KKQ24587.1"/>
    <property type="molecule type" value="Genomic_DNA"/>
</dbReference>
<dbReference type="AlphaFoldDB" id="A0A0G0G3L8"/>
<protein>
    <recommendedName>
        <fullName evidence="2">Cohesin domain-containing protein</fullName>
    </recommendedName>
</protein>
<dbReference type="GO" id="GO:0000272">
    <property type="term" value="P:polysaccharide catabolic process"/>
    <property type="evidence" value="ECO:0007669"/>
    <property type="project" value="InterPro"/>
</dbReference>
<name>A0A0G0G3L8_9BACT</name>
<evidence type="ECO:0000313" key="3">
    <source>
        <dbReference type="EMBL" id="KKQ24587.1"/>
    </source>
</evidence>
<gene>
    <name evidence="3" type="ORF">US40_C0015G0018</name>
</gene>
<proteinExistence type="predicted"/>
<dbReference type="GO" id="GO:0030246">
    <property type="term" value="F:carbohydrate binding"/>
    <property type="evidence" value="ECO:0007669"/>
    <property type="project" value="InterPro"/>
</dbReference>
<accession>A0A0G0G3L8</accession>
<dbReference type="Proteomes" id="UP000034917">
    <property type="component" value="Unassembled WGS sequence"/>
</dbReference>
<evidence type="ECO:0000259" key="2">
    <source>
        <dbReference type="Pfam" id="PF00963"/>
    </source>
</evidence>
<keyword evidence="1" id="KW-1133">Transmembrane helix</keyword>
<reference evidence="3 4" key="1">
    <citation type="journal article" date="2015" name="Nature">
        <title>rRNA introns, odd ribosomes, and small enigmatic genomes across a large radiation of phyla.</title>
        <authorList>
            <person name="Brown C.T."/>
            <person name="Hug L.A."/>
            <person name="Thomas B.C."/>
            <person name="Sharon I."/>
            <person name="Castelle C.J."/>
            <person name="Singh A."/>
            <person name="Wilkins M.J."/>
            <person name="Williams K.H."/>
            <person name="Banfield J.F."/>
        </authorList>
    </citation>
    <scope>NUCLEOTIDE SEQUENCE [LARGE SCALE GENOMIC DNA]</scope>
</reference>
<dbReference type="InterPro" id="IPR002102">
    <property type="entry name" value="Cohesin_dom"/>
</dbReference>
<feature type="domain" description="Cohesin" evidence="2">
    <location>
        <begin position="65"/>
        <end position="166"/>
    </location>
</feature>
<dbReference type="InterPro" id="IPR008965">
    <property type="entry name" value="CBM2/CBM3_carb-bd_dom_sf"/>
</dbReference>
<feature type="transmembrane region" description="Helical" evidence="1">
    <location>
        <begin position="12"/>
        <end position="34"/>
    </location>
</feature>
<sequence>MVMTIFNFMKKLIVKLFFGVLIFFGFLTLTLLYLNKENRALEESTKLILLPNEIPIRSEDEQFYVYILLNSQVNKISAVDTVIRFDQNILEVVDVVPLGIFPTYPDASRALDNKNGLVFLSAVAFDTTTKTFTEPFQSIGLFGRISFEVKKSQATTIDFVFTPGKTSETNLIEAGTGKNILLDKNQILGAIVEK</sequence>
<comment type="caution">
    <text evidence="3">The sequence shown here is derived from an EMBL/GenBank/DDBJ whole genome shotgun (WGS) entry which is preliminary data.</text>
</comment>
<dbReference type="SUPFAM" id="SSF49384">
    <property type="entry name" value="Carbohydrate-binding domain"/>
    <property type="match status" value="1"/>
</dbReference>
<organism evidence="3 4">
    <name type="scientific">Candidatus Roizmanbacteria bacterium GW2011_GWC2_37_13</name>
    <dbReference type="NCBI Taxonomy" id="1618486"/>
    <lineage>
        <taxon>Bacteria</taxon>
        <taxon>Candidatus Roizmaniibacteriota</taxon>
    </lineage>
</organism>
<dbReference type="Gene3D" id="2.60.40.680">
    <property type="match status" value="1"/>
</dbReference>